<dbReference type="InterPro" id="IPR000182">
    <property type="entry name" value="GNAT_dom"/>
</dbReference>
<gene>
    <name evidence="4" type="ORF">HLB44_04350</name>
</gene>
<evidence type="ECO:0000313" key="5">
    <source>
        <dbReference type="Proteomes" id="UP000737171"/>
    </source>
</evidence>
<keyword evidence="2" id="KW-0012">Acyltransferase</keyword>
<dbReference type="InterPro" id="IPR016181">
    <property type="entry name" value="Acyl_CoA_acyltransferase"/>
</dbReference>
<dbReference type="SUPFAM" id="SSF55729">
    <property type="entry name" value="Acyl-CoA N-acyltransferases (Nat)"/>
    <property type="match status" value="1"/>
</dbReference>
<proteinExistence type="predicted"/>
<organism evidence="4 5">
    <name type="scientific">Pseudaquabacterium terrae</name>
    <dbReference type="NCBI Taxonomy" id="2732868"/>
    <lineage>
        <taxon>Bacteria</taxon>
        <taxon>Pseudomonadati</taxon>
        <taxon>Pseudomonadota</taxon>
        <taxon>Betaproteobacteria</taxon>
        <taxon>Burkholderiales</taxon>
        <taxon>Sphaerotilaceae</taxon>
        <taxon>Pseudaquabacterium</taxon>
    </lineage>
</organism>
<evidence type="ECO:0000259" key="3">
    <source>
        <dbReference type="PROSITE" id="PS51186"/>
    </source>
</evidence>
<comment type="caution">
    <text evidence="4">The sequence shown here is derived from an EMBL/GenBank/DDBJ whole genome shotgun (WGS) entry which is preliminary data.</text>
</comment>
<dbReference type="Gene3D" id="3.40.630.30">
    <property type="match status" value="1"/>
</dbReference>
<keyword evidence="5" id="KW-1185">Reference proteome</keyword>
<dbReference type="Pfam" id="PF00583">
    <property type="entry name" value="Acetyltransf_1"/>
    <property type="match status" value="1"/>
</dbReference>
<evidence type="ECO:0000256" key="2">
    <source>
        <dbReference type="ARBA" id="ARBA00023315"/>
    </source>
</evidence>
<dbReference type="PANTHER" id="PTHR43420">
    <property type="entry name" value="ACETYLTRANSFERASE"/>
    <property type="match status" value="1"/>
</dbReference>
<accession>A0ABX2ECA6</accession>
<dbReference type="EMBL" id="JABRWJ010000001">
    <property type="protein sequence ID" value="NRF66206.1"/>
    <property type="molecule type" value="Genomic_DNA"/>
</dbReference>
<evidence type="ECO:0000256" key="1">
    <source>
        <dbReference type="ARBA" id="ARBA00022679"/>
    </source>
</evidence>
<feature type="domain" description="N-acetyltransferase" evidence="3">
    <location>
        <begin position="6"/>
        <end position="160"/>
    </location>
</feature>
<dbReference type="PROSITE" id="PS51186">
    <property type="entry name" value="GNAT"/>
    <property type="match status" value="1"/>
</dbReference>
<name>A0ABX2ECA6_9BURK</name>
<dbReference type="PANTHER" id="PTHR43420:SF47">
    <property type="entry name" value="N-ACETYLTRANSFERASE DOMAIN-CONTAINING PROTEIN"/>
    <property type="match status" value="1"/>
</dbReference>
<keyword evidence="1" id="KW-0808">Transferase</keyword>
<dbReference type="RefSeq" id="WP_173120921.1">
    <property type="nucleotide sequence ID" value="NZ_JABRWJ010000001.1"/>
</dbReference>
<evidence type="ECO:0000313" key="4">
    <source>
        <dbReference type="EMBL" id="NRF66206.1"/>
    </source>
</evidence>
<dbReference type="CDD" id="cd04301">
    <property type="entry name" value="NAT_SF"/>
    <property type="match status" value="1"/>
</dbReference>
<protein>
    <submittedName>
        <fullName evidence="4">GNAT family N-acetyltransferase</fullName>
    </submittedName>
</protein>
<dbReference type="Proteomes" id="UP000737171">
    <property type="component" value="Unassembled WGS sequence"/>
</dbReference>
<sequence length="289" mass="30596">MMFPTPAVLAADAVEADALREAFNAAFGDYLIGPMAVSAEAWPLLLARQGAQLAASRVIVEGGQVLAFALVAPHIAPGRSRLATMGARPEARGAGHAPRLLDRVLAEAQARGDRSIELEVFARNARALALYHSRGFEQVAELHGYARASGGALVPVEDRIDESGGQADAVAWLEHCGVEGLPFQQTAASIAALRVPLKAWRCAGAQLVFSDADPLRIGVLCLVDADARQHGARQLARALAAHYPQATLRMPQLLRPDRGGDALAAEGWQVEPLHQLLLRRSLSAARAAG</sequence>
<dbReference type="InterPro" id="IPR050680">
    <property type="entry name" value="YpeA/RimI_acetyltransf"/>
</dbReference>
<reference evidence="4 5" key="1">
    <citation type="submission" date="2020-05" db="EMBL/GenBank/DDBJ databases">
        <title>Aquincola sp. isolate from soil.</title>
        <authorList>
            <person name="Han J."/>
            <person name="Kim D.-U."/>
        </authorList>
    </citation>
    <scope>NUCLEOTIDE SEQUENCE [LARGE SCALE GENOMIC DNA]</scope>
    <source>
        <strain evidence="4 5">S2</strain>
    </source>
</reference>